<protein>
    <submittedName>
        <fullName evidence="9">Enoyl-CoA hydratase</fullName>
        <ecNumber evidence="9">4.2.1.17</ecNumber>
    </submittedName>
</protein>
<proteinExistence type="inferred from homology"/>
<dbReference type="EC" id="4.2.1.17" evidence="9"/>
<accession>A0A7X0JXK3</accession>
<comment type="similarity">
    <text evidence="3">Belongs to the enoyl-CoA hydratase/isomerase family.</text>
</comment>
<evidence type="ECO:0000256" key="7">
    <source>
        <dbReference type="ARBA" id="ARBA00023140"/>
    </source>
</evidence>
<dbReference type="SUPFAM" id="SSF52096">
    <property type="entry name" value="ClpP/crotonase"/>
    <property type="match status" value="1"/>
</dbReference>
<dbReference type="InterPro" id="IPR014748">
    <property type="entry name" value="Enoyl-CoA_hydra_C"/>
</dbReference>
<dbReference type="RefSeq" id="WP_166843764.1">
    <property type="nucleotide sequence ID" value="NZ_JAAONY010000003.1"/>
</dbReference>
<dbReference type="Gene3D" id="3.90.226.10">
    <property type="entry name" value="2-enoyl-CoA Hydratase, Chain A, domain 1"/>
    <property type="match status" value="1"/>
</dbReference>
<dbReference type="GO" id="GO:0005737">
    <property type="term" value="C:cytoplasm"/>
    <property type="evidence" value="ECO:0007669"/>
    <property type="project" value="UniProtKB-ARBA"/>
</dbReference>
<dbReference type="FunFam" id="1.10.12.10:FF:000004">
    <property type="entry name" value="Delta3,5-delta2,4-dienoyl-CoA isomerase"/>
    <property type="match status" value="1"/>
</dbReference>
<comment type="pathway">
    <text evidence="2">Lipid metabolism; fatty acid beta-oxidation.</text>
</comment>
<keyword evidence="9" id="KW-0456">Lyase</keyword>
<reference evidence="9 10" key="1">
    <citation type="submission" date="2020-08" db="EMBL/GenBank/DDBJ databases">
        <title>Genomic Encyclopedia of Type Strains, Phase IV (KMG-IV): sequencing the most valuable type-strain genomes for metagenomic binning, comparative biology and taxonomic classification.</title>
        <authorList>
            <person name="Goeker M."/>
        </authorList>
    </citation>
    <scope>NUCLEOTIDE SEQUENCE [LARGE SCALE GENOMIC DNA]</scope>
    <source>
        <strain evidence="9 10">DSM 22368</strain>
    </source>
</reference>
<keyword evidence="4" id="KW-0276">Fatty acid metabolism</keyword>
<dbReference type="Pfam" id="PF00378">
    <property type="entry name" value="ECH_1"/>
    <property type="match status" value="1"/>
</dbReference>
<dbReference type="GO" id="GO:0006635">
    <property type="term" value="P:fatty acid beta-oxidation"/>
    <property type="evidence" value="ECO:0007669"/>
    <property type="project" value="UniProtKB-UniPathway"/>
</dbReference>
<dbReference type="InterPro" id="IPR001753">
    <property type="entry name" value="Enoyl-CoA_hydra/iso"/>
</dbReference>
<keyword evidence="8" id="KW-0413">Isomerase</keyword>
<evidence type="ECO:0000313" key="9">
    <source>
        <dbReference type="EMBL" id="MBB6523131.1"/>
    </source>
</evidence>
<evidence type="ECO:0000256" key="5">
    <source>
        <dbReference type="ARBA" id="ARBA00022990"/>
    </source>
</evidence>
<dbReference type="PANTHER" id="PTHR43149">
    <property type="entry name" value="ENOYL-COA HYDRATASE"/>
    <property type="match status" value="1"/>
</dbReference>
<keyword evidence="6" id="KW-0443">Lipid metabolism</keyword>
<dbReference type="Proteomes" id="UP000528457">
    <property type="component" value="Unassembled WGS sequence"/>
</dbReference>
<evidence type="ECO:0000256" key="4">
    <source>
        <dbReference type="ARBA" id="ARBA00022832"/>
    </source>
</evidence>
<keyword evidence="10" id="KW-1185">Reference proteome</keyword>
<organism evidence="9 10">
    <name type="scientific">Pseudoteredinibacter isoporae</name>
    <dbReference type="NCBI Taxonomy" id="570281"/>
    <lineage>
        <taxon>Bacteria</taxon>
        <taxon>Pseudomonadati</taxon>
        <taxon>Pseudomonadota</taxon>
        <taxon>Gammaproteobacteria</taxon>
        <taxon>Cellvibrionales</taxon>
        <taxon>Cellvibrionaceae</taxon>
        <taxon>Pseudoteredinibacter</taxon>
    </lineage>
</organism>
<evidence type="ECO:0000313" key="10">
    <source>
        <dbReference type="Proteomes" id="UP000528457"/>
    </source>
</evidence>
<dbReference type="AlphaFoldDB" id="A0A7X0JXK3"/>
<comment type="caution">
    <text evidence="9">The sequence shown here is derived from an EMBL/GenBank/DDBJ whole genome shotgun (WGS) entry which is preliminary data.</text>
</comment>
<dbReference type="GO" id="GO:0016853">
    <property type="term" value="F:isomerase activity"/>
    <property type="evidence" value="ECO:0007669"/>
    <property type="project" value="UniProtKB-KW"/>
</dbReference>
<dbReference type="GO" id="GO:0004300">
    <property type="term" value="F:enoyl-CoA hydratase activity"/>
    <property type="evidence" value="ECO:0007669"/>
    <property type="project" value="UniProtKB-EC"/>
</dbReference>
<dbReference type="InterPro" id="IPR029045">
    <property type="entry name" value="ClpP/crotonase-like_dom_sf"/>
</dbReference>
<dbReference type="CDD" id="cd06558">
    <property type="entry name" value="crotonase-like"/>
    <property type="match status" value="1"/>
</dbReference>
<dbReference type="EMBL" id="JACHHT010000003">
    <property type="protein sequence ID" value="MBB6523131.1"/>
    <property type="molecule type" value="Genomic_DNA"/>
</dbReference>
<keyword evidence="5" id="KW-0007">Acetylation</keyword>
<comment type="subcellular location">
    <subcellularLocation>
        <location evidence="1">Peroxisome</location>
    </subcellularLocation>
</comment>
<evidence type="ECO:0000256" key="3">
    <source>
        <dbReference type="ARBA" id="ARBA00005254"/>
    </source>
</evidence>
<dbReference type="InParanoid" id="A0A7X0JXK3"/>
<dbReference type="InterPro" id="IPR045002">
    <property type="entry name" value="Ech1-like"/>
</dbReference>
<name>A0A7X0JXK3_9GAMM</name>
<evidence type="ECO:0000256" key="6">
    <source>
        <dbReference type="ARBA" id="ARBA00023098"/>
    </source>
</evidence>
<dbReference type="FunFam" id="3.90.226.10:FF:000024">
    <property type="entry name" value="Delta3,5-delta2,4-dienoyl-CoA isomerase"/>
    <property type="match status" value="1"/>
</dbReference>
<evidence type="ECO:0000256" key="2">
    <source>
        <dbReference type="ARBA" id="ARBA00005005"/>
    </source>
</evidence>
<keyword evidence="7" id="KW-0576">Peroxisome</keyword>
<dbReference type="NCBIfam" id="NF004794">
    <property type="entry name" value="PRK06142.1"/>
    <property type="match status" value="1"/>
</dbReference>
<dbReference type="UniPathway" id="UPA00659"/>
<evidence type="ECO:0000256" key="8">
    <source>
        <dbReference type="ARBA" id="ARBA00023235"/>
    </source>
</evidence>
<evidence type="ECO:0000256" key="1">
    <source>
        <dbReference type="ARBA" id="ARBA00004275"/>
    </source>
</evidence>
<sequence>MTYTTFSVTIADHIAHIELNRPDELNTMVPAFWRELPEAVQKIDREAAARVIVISSTGKHFSAGMDLAVFTNGGLQHDLELGRKHERMRHMVTELQNTFTALENCRIPVLAAIQGGCIGGAVDMTTACDCRYITEEGFFTVYETKIGMTADVGTLQRLPKLIPEGLARELAYTGRRMYAEEAKACGLVNQVFSDQQTMLNEVMNIAKEIAGNSPLAVSGCKEMINYTRDHSTADSLRYMSIWQTGMFQPETDMMETFSAKMEKREPAFADLAEIGPAIKE</sequence>
<gene>
    <name evidence="9" type="ORF">HNR48_003433</name>
</gene>
<dbReference type="Gene3D" id="1.10.12.10">
    <property type="entry name" value="Lyase 2-enoyl-coa Hydratase, Chain A, domain 2"/>
    <property type="match status" value="1"/>
</dbReference>